<dbReference type="SMART" id="SM00950">
    <property type="entry name" value="Piwi"/>
    <property type="match status" value="1"/>
</dbReference>
<name>A0AAJ1TGV0_9BACL</name>
<protein>
    <recommendedName>
        <fullName evidence="2">Protein argonaute</fullName>
    </recommendedName>
</protein>
<keyword evidence="5" id="KW-1185">Reference proteome</keyword>
<dbReference type="InterPro" id="IPR036397">
    <property type="entry name" value="RNaseH_sf"/>
</dbReference>
<dbReference type="AlphaFoldDB" id="A0AAJ1TGV0"/>
<sequence>MRYILTDWKLDSTIHDFPLYLYNHPVRQEEVESANGQVTYDLRKANDFQPINFYQNWIASSQSIQHQEPYSFTQSEHRVIDPTRENERKLLERVLLSDLAHQCRDFTYFDNRTLIWKDPIETIGEYEGREGLKLSCLVDRSGTIQIGFDYTVRYTSTRTLEDYIRNGANLEEECYVIDRNTHTRYEFLRIDKRTYRDIFEKELQGQTLFQYYKNNNRSYVMKGKNPEMRAILVRGTNNKKYVYPQHLLRPEIDYSRIEKERADINRKTKQRTRSLSKLGAHDKMTKSLRLIEIVMQKGKLSYSQKGLLASELGYEQEVLLPPTLLFGNKKTILVNSKKVGSSITNGLRTGGVVHSNKQLHYRLVVQGRTNSSTKDQLLETHITIDKWRKHLEELSKKWGITLIKEKGKAVNLEWNDHKTLDYMTKLADEEVIATKELLENKQKDTPIIPLVVLPSDSRKNHGFHLKRNYMNQPNIYRILKKELGKKTIFSQVTTMDSIEEYRSDSLRPKNPLYYHGNILLGMYAKAGIQPWLLNASLTSDAYIGLDVSREDGKNASGSVQVVSQYGSIVSCEPVGSSERGEVISKETIETIISQVKRFYDEQKRRLRHITIYRDGKGHTAEMQVFKDILGKRGITFDYLSIVKKPNRRMAIEEDGTYRTEIGLTYFSEETGIGYLTATSPHDSVGMAEPIRIERKLGNTSMKQIMQDAYHLTFMQIHTLNKGRLPAPIAYADASSTFYLRGQLPSNGIKNRLPFV</sequence>
<proteinExistence type="inferred from homology"/>
<comment type="caution">
    <text evidence="4">The sequence shown here is derived from an EMBL/GenBank/DDBJ whole genome shotgun (WGS) entry which is preliminary data.</text>
</comment>
<reference evidence="4 5" key="1">
    <citation type="submission" date="2023-07" db="EMBL/GenBank/DDBJ databases">
        <title>Genomic Encyclopedia of Type Strains, Phase IV (KMG-IV): sequencing the most valuable type-strain genomes for metagenomic binning, comparative biology and taxonomic classification.</title>
        <authorList>
            <person name="Goeker M."/>
        </authorList>
    </citation>
    <scope>NUCLEOTIDE SEQUENCE [LARGE SCALE GENOMIC DNA]</scope>
    <source>
        <strain evidence="4 5">DSM 46876</strain>
    </source>
</reference>
<accession>A0AAJ1TGV0</accession>
<feature type="domain" description="Piwi" evidence="3">
    <location>
        <begin position="448"/>
        <end position="732"/>
    </location>
</feature>
<dbReference type="EMBL" id="JAUSUV010000015">
    <property type="protein sequence ID" value="MDQ0418623.1"/>
    <property type="molecule type" value="Genomic_DNA"/>
</dbReference>
<evidence type="ECO:0000313" key="4">
    <source>
        <dbReference type="EMBL" id="MDQ0418623.1"/>
    </source>
</evidence>
<gene>
    <name evidence="4" type="ORF">J2Z48_002826</name>
</gene>
<evidence type="ECO:0000313" key="5">
    <source>
        <dbReference type="Proteomes" id="UP001238450"/>
    </source>
</evidence>
<dbReference type="GO" id="GO:0003676">
    <property type="term" value="F:nucleic acid binding"/>
    <property type="evidence" value="ECO:0007669"/>
    <property type="project" value="InterPro"/>
</dbReference>
<dbReference type="Gene3D" id="3.40.50.2300">
    <property type="match status" value="1"/>
</dbReference>
<dbReference type="SUPFAM" id="SSF53098">
    <property type="entry name" value="Ribonuclease H-like"/>
    <property type="match status" value="1"/>
</dbReference>
<dbReference type="Pfam" id="PF02171">
    <property type="entry name" value="Piwi"/>
    <property type="match status" value="1"/>
</dbReference>
<dbReference type="RefSeq" id="WP_307254482.1">
    <property type="nucleotide sequence ID" value="NZ_JAUSUV010000015.1"/>
</dbReference>
<evidence type="ECO:0000256" key="2">
    <source>
        <dbReference type="ARBA" id="ARBA00035032"/>
    </source>
</evidence>
<comment type="similarity">
    <text evidence="1">Belongs to the argonaute family. Long pAgo subfamily.</text>
</comment>
<dbReference type="InterPro" id="IPR012337">
    <property type="entry name" value="RNaseH-like_sf"/>
</dbReference>
<dbReference type="PROSITE" id="PS50822">
    <property type="entry name" value="PIWI"/>
    <property type="match status" value="1"/>
</dbReference>
<dbReference type="Gene3D" id="3.30.420.10">
    <property type="entry name" value="Ribonuclease H-like superfamily/Ribonuclease H"/>
    <property type="match status" value="1"/>
</dbReference>
<organism evidence="4 5">
    <name type="scientific">Croceifilum oryzae</name>
    <dbReference type="NCBI Taxonomy" id="1553429"/>
    <lineage>
        <taxon>Bacteria</taxon>
        <taxon>Bacillati</taxon>
        <taxon>Bacillota</taxon>
        <taxon>Bacilli</taxon>
        <taxon>Bacillales</taxon>
        <taxon>Thermoactinomycetaceae</taxon>
        <taxon>Croceifilum</taxon>
    </lineage>
</organism>
<evidence type="ECO:0000259" key="3">
    <source>
        <dbReference type="PROSITE" id="PS50822"/>
    </source>
</evidence>
<dbReference type="InterPro" id="IPR003165">
    <property type="entry name" value="Piwi"/>
</dbReference>
<evidence type="ECO:0000256" key="1">
    <source>
        <dbReference type="ARBA" id="ARBA00035012"/>
    </source>
</evidence>
<dbReference type="Proteomes" id="UP001238450">
    <property type="component" value="Unassembled WGS sequence"/>
</dbReference>